<sequence>MVRTKYEMLQGHVDGSHEDEKEEEEDGDEISEVNHAKAVAKAFGKSSNRKKASISMEVDEVADGLKELNMDNYDEEDDDIQFFSSGLRDLYYPSNELDPTRFLFMCNRNHRMGHRTWNFVAIGSKETPTIEIWDLDVVDEVLPCVQLGGTEEMKISKEKKNKKGKSKKEKIKKQVQAVAWNHYAPEVLLSWSFDQTVVLKDGRQPSHLGFKWSVMTDVETLAWNPHSEHSSVVSIEDGTMKVFDIRAAQSAFGYGFDG</sequence>
<evidence type="ECO:0000313" key="2">
    <source>
        <dbReference type="EMBL" id="KAF3485715.1"/>
    </source>
</evidence>
<feature type="region of interest" description="Disordered" evidence="1">
    <location>
        <begin position="1"/>
        <end position="34"/>
    </location>
</feature>
<dbReference type="AlphaFoldDB" id="A0A8S9MPA8"/>
<reference evidence="2" key="1">
    <citation type="submission" date="2019-12" db="EMBL/GenBank/DDBJ databases">
        <title>Genome sequencing and annotation of Brassica cretica.</title>
        <authorList>
            <person name="Studholme D.J."/>
            <person name="Sarris P."/>
        </authorList>
    </citation>
    <scope>NUCLEOTIDE SEQUENCE</scope>
    <source>
        <strain evidence="2">PFS-109/04</strain>
        <tissue evidence="2">Leaf</tissue>
    </source>
</reference>
<organism evidence="2 3">
    <name type="scientific">Brassica cretica</name>
    <name type="common">Mustard</name>
    <dbReference type="NCBI Taxonomy" id="69181"/>
    <lineage>
        <taxon>Eukaryota</taxon>
        <taxon>Viridiplantae</taxon>
        <taxon>Streptophyta</taxon>
        <taxon>Embryophyta</taxon>
        <taxon>Tracheophyta</taxon>
        <taxon>Spermatophyta</taxon>
        <taxon>Magnoliopsida</taxon>
        <taxon>eudicotyledons</taxon>
        <taxon>Gunneridae</taxon>
        <taxon>Pentapetalae</taxon>
        <taxon>rosids</taxon>
        <taxon>malvids</taxon>
        <taxon>Brassicales</taxon>
        <taxon>Brassicaceae</taxon>
        <taxon>Brassiceae</taxon>
        <taxon>Brassica</taxon>
    </lineage>
</organism>
<dbReference type="Proteomes" id="UP000712600">
    <property type="component" value="Unassembled WGS sequence"/>
</dbReference>
<proteinExistence type="predicted"/>
<dbReference type="InterPro" id="IPR036322">
    <property type="entry name" value="WD40_repeat_dom_sf"/>
</dbReference>
<dbReference type="PANTHER" id="PTHR14091:SF0">
    <property type="entry name" value="PERIODIC TRYPTOPHAN PROTEIN 1 HOMOLOG"/>
    <property type="match status" value="1"/>
</dbReference>
<dbReference type="InterPro" id="IPR015943">
    <property type="entry name" value="WD40/YVTN_repeat-like_dom_sf"/>
</dbReference>
<comment type="caution">
    <text evidence="2">The sequence shown here is derived from an EMBL/GenBank/DDBJ whole genome shotgun (WGS) entry which is preliminary data.</text>
</comment>
<protein>
    <submittedName>
        <fullName evidence="2">Uncharacterized protein</fullName>
    </submittedName>
</protein>
<name>A0A8S9MPA8_BRACR</name>
<dbReference type="GO" id="GO:0005634">
    <property type="term" value="C:nucleus"/>
    <property type="evidence" value="ECO:0007669"/>
    <property type="project" value="TreeGrafter"/>
</dbReference>
<gene>
    <name evidence="2" type="ORF">F2Q69_00057020</name>
</gene>
<feature type="compositionally biased region" description="Acidic residues" evidence="1">
    <location>
        <begin position="20"/>
        <end position="31"/>
    </location>
</feature>
<accession>A0A8S9MPA8</accession>
<dbReference type="InterPro" id="IPR044285">
    <property type="entry name" value="PWP1"/>
</dbReference>
<dbReference type="GO" id="GO:0006364">
    <property type="term" value="P:rRNA processing"/>
    <property type="evidence" value="ECO:0007669"/>
    <property type="project" value="InterPro"/>
</dbReference>
<evidence type="ECO:0000313" key="3">
    <source>
        <dbReference type="Proteomes" id="UP000712600"/>
    </source>
</evidence>
<dbReference type="Gene3D" id="2.130.10.10">
    <property type="entry name" value="YVTN repeat-like/Quinoprotein amine dehydrogenase"/>
    <property type="match status" value="1"/>
</dbReference>
<dbReference type="EMBL" id="QGKX02002183">
    <property type="protein sequence ID" value="KAF3485715.1"/>
    <property type="molecule type" value="Genomic_DNA"/>
</dbReference>
<evidence type="ECO:0000256" key="1">
    <source>
        <dbReference type="SAM" id="MobiDB-lite"/>
    </source>
</evidence>
<dbReference type="PANTHER" id="PTHR14091">
    <property type="entry name" value="PERIODIC TRYPTOPHAN PROTEIN 1"/>
    <property type="match status" value="1"/>
</dbReference>
<dbReference type="SUPFAM" id="SSF50978">
    <property type="entry name" value="WD40 repeat-like"/>
    <property type="match status" value="1"/>
</dbReference>